<sequence length="478" mass="51499">ASVDFGFQLYIRYLLYSANSRFVLRPTGHSCQVPVHLEVAKFHVTAGGSGLHVQALVHTELLAASARQSTRLNLPGTTLEAVLIRLAIGRGGKFVLAARSWRQLRGWQLRWTAAAQQGVQLRAVGELQAVAARAVEARSLLDRATVGRLLVNVGIGSGCCRIAVDSSSDGSRAVSPVQNATSPVRFSFIRLTAASELSELTASLPPADRAGPCGAAPVVQRTAVPWRRAARKRPTGFDDERVGSRFWWRIISSLLLLLRPASAHIGDDEVKLVNLLFEHTRLQNRLTRPVADLNQTVHGGLWTGDAREATNKSDCSGDPEKPTSEFKRLQQQLSMAKASAAQSCIASLVDWALAVGGCLSSQLNAGLNKDELATLCFDGISLSPSVRYDSNADRVVAFDEPDSRGTEEVLPAGSQQQEQQLKPVNERIVAVLRGVAQDWKQPIAPISREPTLVGQSGFKPPSPSACAPSHEAGVRLLL</sequence>
<dbReference type="WBParaSite" id="maker-unitig_34493-snap-gene-0.3-mRNA-1">
    <property type="protein sequence ID" value="maker-unitig_34493-snap-gene-0.3-mRNA-1"/>
    <property type="gene ID" value="maker-unitig_34493-snap-gene-0.3"/>
</dbReference>
<dbReference type="AlphaFoldDB" id="A0A1I8FIM4"/>
<proteinExistence type="predicted"/>
<organism evidence="1 2">
    <name type="scientific">Macrostomum lignano</name>
    <dbReference type="NCBI Taxonomy" id="282301"/>
    <lineage>
        <taxon>Eukaryota</taxon>
        <taxon>Metazoa</taxon>
        <taxon>Spiralia</taxon>
        <taxon>Lophotrochozoa</taxon>
        <taxon>Platyhelminthes</taxon>
        <taxon>Rhabditophora</taxon>
        <taxon>Macrostomorpha</taxon>
        <taxon>Macrostomida</taxon>
        <taxon>Macrostomidae</taxon>
        <taxon>Macrostomum</taxon>
    </lineage>
</organism>
<name>A0A1I8FIM4_9PLAT</name>
<dbReference type="Proteomes" id="UP000095280">
    <property type="component" value="Unplaced"/>
</dbReference>
<evidence type="ECO:0000313" key="2">
    <source>
        <dbReference type="WBParaSite" id="maker-unitig_34493-snap-gene-0.3-mRNA-1"/>
    </source>
</evidence>
<keyword evidence="1" id="KW-1185">Reference proteome</keyword>
<evidence type="ECO:0000313" key="1">
    <source>
        <dbReference type="Proteomes" id="UP000095280"/>
    </source>
</evidence>
<protein>
    <submittedName>
        <fullName evidence="2">Protein kinase domain-containing protein</fullName>
    </submittedName>
</protein>
<reference evidence="2" key="1">
    <citation type="submission" date="2016-11" db="UniProtKB">
        <authorList>
            <consortium name="WormBaseParasite"/>
        </authorList>
    </citation>
    <scope>IDENTIFICATION</scope>
</reference>
<accession>A0A1I8FIM4</accession>